<comment type="subcellular location">
    <subcellularLocation>
        <location evidence="1">Cell membrane</location>
        <topology evidence="1">Multi-pass membrane protein</topology>
    </subcellularLocation>
</comment>
<evidence type="ECO:0000313" key="9">
    <source>
        <dbReference type="Proteomes" id="UP000778578"/>
    </source>
</evidence>
<gene>
    <name evidence="8" type="ORF">K7862_24525</name>
</gene>
<evidence type="ECO:0000256" key="5">
    <source>
        <dbReference type="ARBA" id="ARBA00023136"/>
    </source>
</evidence>
<organism evidence="8 9">
    <name type="scientific">Actinacidiphila acidipaludis</name>
    <dbReference type="NCBI Taxonomy" id="2873382"/>
    <lineage>
        <taxon>Bacteria</taxon>
        <taxon>Bacillati</taxon>
        <taxon>Actinomycetota</taxon>
        <taxon>Actinomycetes</taxon>
        <taxon>Kitasatosporales</taxon>
        <taxon>Streptomycetaceae</taxon>
        <taxon>Actinacidiphila</taxon>
    </lineage>
</organism>
<keyword evidence="9" id="KW-1185">Reference proteome</keyword>
<accession>A0ABS7QC69</accession>
<evidence type="ECO:0000313" key="8">
    <source>
        <dbReference type="EMBL" id="MBY8880777.1"/>
    </source>
</evidence>
<dbReference type="EMBL" id="JAINZZ010000036">
    <property type="protein sequence ID" value="MBY8880777.1"/>
    <property type="molecule type" value="Genomic_DNA"/>
</dbReference>
<proteinExistence type="predicted"/>
<feature type="domain" description="ABC3 transporter permease C-terminal" evidence="7">
    <location>
        <begin position="270"/>
        <end position="389"/>
    </location>
</feature>
<dbReference type="InterPro" id="IPR003838">
    <property type="entry name" value="ABC3_permease_C"/>
</dbReference>
<evidence type="ECO:0000256" key="3">
    <source>
        <dbReference type="ARBA" id="ARBA00022692"/>
    </source>
</evidence>
<dbReference type="InterPro" id="IPR038766">
    <property type="entry name" value="Membrane_comp_ABC_pdt"/>
</dbReference>
<feature type="transmembrane region" description="Helical" evidence="6">
    <location>
        <begin position="724"/>
        <end position="746"/>
    </location>
</feature>
<keyword evidence="5 6" id="KW-0472">Membrane</keyword>
<sequence>MNGLARASVRFRPASFAGTFIALLFAAAVVTACGTMLQTGVTAHVAPVRYAHVPVVVAPDPQARITTGHGDNRDTEAEALTDQPRLDAGLAARIAARPGVAAAVADIAFPVESAHLPPLTGRDWAAHAVDGSAVTRGHAPGAGEVVLDAATARAAGLGPGDAVRFAAPGGTHTYRVAGLTGEPARPGESGKATATAYFADTAAPALSGHPGRADAIAVFGAPGIPTDRLADETRQAVGTRVQVRTGDGRGAAEQPTLASARELLTAIGGSFGGIATATAVFVVMGTVALAVGQRSREIALLRAVGATPRQIRRTVATEAMLVAPVAGAAGILPGLALAHWWFGQLVDKGAVPRGARLSVGWIPMVVAVGAGVLASLAAGHLAARRPSKARPSQALGEAAVERRRPGVIRTVLGVAATAGGCVLAAVAAHETGDDAASVALGVVFSFMVAVALLGPVLAWLAATVLGWPLRSGGAPGALAAANTRANARRLASAITPIVLVTAFCGTLLCMQGTITHTASRQIRDGVAADQVLGSAGPGLPAATADRAARIPGVDAAVGVLRTGALYRAGGALDSATVLGVGGDVKALPGVLRLGVRSGSLADLTGDGRTVAVDTLLAGTAHVKVGGSLSLWLGDGTPVRSRVVAVYERGLGLGGLLLPRAAVAEHAATALDSQVLVHDRPGARPADVRTALARLDVPGLTVTDRAGYRAQADKDLQLNAWANRVMALVLGGFAAVAAANTLVMTVLDRRREVALLRLTGTTRRQVLGMLRWEALLVAVAGLVLGSAIAWITLVPIARGTTGGSPYVPPATALVIGCGALALSLAATLLPARALLRGAARP</sequence>
<keyword evidence="4 6" id="KW-1133">Transmembrane helix</keyword>
<name>A0ABS7QC69_9ACTN</name>
<feature type="transmembrane region" description="Helical" evidence="6">
    <location>
        <begin position="271"/>
        <end position="292"/>
    </location>
</feature>
<evidence type="ECO:0000256" key="4">
    <source>
        <dbReference type="ARBA" id="ARBA00022989"/>
    </source>
</evidence>
<feature type="domain" description="ABC3 transporter permease C-terminal" evidence="7">
    <location>
        <begin position="724"/>
        <end position="835"/>
    </location>
</feature>
<feature type="transmembrane region" description="Helical" evidence="6">
    <location>
        <begin position="361"/>
        <end position="383"/>
    </location>
</feature>
<evidence type="ECO:0000256" key="2">
    <source>
        <dbReference type="ARBA" id="ARBA00022475"/>
    </source>
</evidence>
<dbReference type="Proteomes" id="UP000778578">
    <property type="component" value="Unassembled WGS sequence"/>
</dbReference>
<feature type="transmembrane region" description="Helical" evidence="6">
    <location>
        <begin position="319"/>
        <end position="341"/>
    </location>
</feature>
<comment type="caution">
    <text evidence="8">The sequence shown here is derived from an EMBL/GenBank/DDBJ whole genome shotgun (WGS) entry which is preliminary data.</text>
</comment>
<feature type="transmembrane region" description="Helical" evidence="6">
    <location>
        <begin position="771"/>
        <end position="792"/>
    </location>
</feature>
<evidence type="ECO:0000256" key="1">
    <source>
        <dbReference type="ARBA" id="ARBA00004651"/>
    </source>
</evidence>
<feature type="transmembrane region" description="Helical" evidence="6">
    <location>
        <begin position="812"/>
        <end position="834"/>
    </location>
</feature>
<dbReference type="PROSITE" id="PS51257">
    <property type="entry name" value="PROKAR_LIPOPROTEIN"/>
    <property type="match status" value="1"/>
</dbReference>
<evidence type="ECO:0000256" key="6">
    <source>
        <dbReference type="SAM" id="Phobius"/>
    </source>
</evidence>
<evidence type="ECO:0000259" key="7">
    <source>
        <dbReference type="Pfam" id="PF02687"/>
    </source>
</evidence>
<feature type="transmembrane region" description="Helical" evidence="6">
    <location>
        <begin position="490"/>
        <end position="514"/>
    </location>
</feature>
<dbReference type="RefSeq" id="WP_222966136.1">
    <property type="nucleotide sequence ID" value="NZ_JAINZZ010000036.1"/>
</dbReference>
<dbReference type="PANTHER" id="PTHR30287">
    <property type="entry name" value="MEMBRANE COMPONENT OF PREDICTED ABC SUPERFAMILY METABOLITE UPTAKE TRANSPORTER"/>
    <property type="match status" value="1"/>
</dbReference>
<keyword evidence="3 6" id="KW-0812">Transmembrane</keyword>
<dbReference type="PANTHER" id="PTHR30287:SF1">
    <property type="entry name" value="INNER MEMBRANE PROTEIN"/>
    <property type="match status" value="1"/>
</dbReference>
<feature type="transmembrane region" description="Helical" evidence="6">
    <location>
        <begin position="407"/>
        <end position="428"/>
    </location>
</feature>
<keyword evidence="2" id="KW-1003">Cell membrane</keyword>
<protein>
    <submittedName>
        <fullName evidence="8">ABC transporter permease</fullName>
    </submittedName>
</protein>
<feature type="transmembrane region" description="Helical" evidence="6">
    <location>
        <begin position="440"/>
        <end position="469"/>
    </location>
</feature>
<dbReference type="Pfam" id="PF02687">
    <property type="entry name" value="FtsX"/>
    <property type="match status" value="2"/>
</dbReference>
<reference evidence="8 9" key="1">
    <citation type="submission" date="2021-08" db="EMBL/GenBank/DDBJ databases">
        <title>WGS of actinomycetes from Thailand.</title>
        <authorList>
            <person name="Thawai C."/>
        </authorList>
    </citation>
    <scope>NUCLEOTIDE SEQUENCE [LARGE SCALE GENOMIC DNA]</scope>
    <source>
        <strain evidence="8 9">PLK6-54</strain>
    </source>
</reference>